<dbReference type="InterPro" id="IPR000531">
    <property type="entry name" value="Beta-barrel_TonB"/>
</dbReference>
<dbReference type="Proteomes" id="UP000008630">
    <property type="component" value="Chromosome"/>
</dbReference>
<dbReference type="PANTHER" id="PTHR30069:SF29">
    <property type="entry name" value="HEMOGLOBIN AND HEMOGLOBIN-HAPTOGLOBIN-BINDING PROTEIN 1-RELATED"/>
    <property type="match status" value="1"/>
</dbReference>
<keyword evidence="8 15" id="KW-0675">Receptor</keyword>
<evidence type="ECO:0000256" key="1">
    <source>
        <dbReference type="ARBA" id="ARBA00004571"/>
    </source>
</evidence>
<dbReference type="InterPro" id="IPR036942">
    <property type="entry name" value="Beta-barrel_TonB_sf"/>
</dbReference>
<dbReference type="PATRIC" id="fig|693979.3.peg.419"/>
<evidence type="ECO:0000313" key="15">
    <source>
        <dbReference type="EMBL" id="ADV42416.1"/>
    </source>
</evidence>
<evidence type="ECO:0000256" key="5">
    <source>
        <dbReference type="ARBA" id="ARBA00022729"/>
    </source>
</evidence>
<keyword evidence="9 10" id="KW-0998">Cell outer membrane</keyword>
<dbReference type="InterPro" id="IPR039426">
    <property type="entry name" value="TonB-dep_rcpt-like"/>
</dbReference>
<evidence type="ECO:0000256" key="7">
    <source>
        <dbReference type="ARBA" id="ARBA00023136"/>
    </source>
</evidence>
<proteinExistence type="inferred from homology"/>
<reference key="1">
    <citation type="submission" date="2010-11" db="EMBL/GenBank/DDBJ databases">
        <title>The complete genome of Bacteroides helcogenes P 36-108.</title>
        <authorList>
            <consortium name="US DOE Joint Genome Institute (JGI-PGF)"/>
            <person name="Lucas S."/>
            <person name="Copeland A."/>
            <person name="Lapidus A."/>
            <person name="Bruce D."/>
            <person name="Goodwin L."/>
            <person name="Pitluck S."/>
            <person name="Kyrpides N."/>
            <person name="Mavromatis K."/>
            <person name="Ivanova N."/>
            <person name="Zeytun A."/>
            <person name="Brettin T."/>
            <person name="Detter J.C."/>
            <person name="Tapia R."/>
            <person name="Han C."/>
            <person name="Land M."/>
            <person name="Hauser L."/>
            <person name="Markowitz V."/>
            <person name="Cheng J.-F."/>
            <person name="Hugenholtz P."/>
            <person name="Woyke T."/>
            <person name="Wu D."/>
            <person name="Gronow S."/>
            <person name="Wellnitz S."/>
            <person name="Brambilla E."/>
            <person name="Klenk H.-P."/>
            <person name="Eisen J.A."/>
        </authorList>
    </citation>
    <scope>NUCLEOTIDE SEQUENCE</scope>
    <source>
        <strain>P 36-108</strain>
    </source>
</reference>
<evidence type="ECO:0000259" key="13">
    <source>
        <dbReference type="Pfam" id="PF00593"/>
    </source>
</evidence>
<evidence type="ECO:0000256" key="10">
    <source>
        <dbReference type="PROSITE-ProRule" id="PRU01360"/>
    </source>
</evidence>
<comment type="similarity">
    <text evidence="10 11">Belongs to the TonB-dependent receptor family.</text>
</comment>
<evidence type="ECO:0000259" key="14">
    <source>
        <dbReference type="Pfam" id="PF07715"/>
    </source>
</evidence>
<comment type="subcellular location">
    <subcellularLocation>
        <location evidence="1 10">Cell outer membrane</location>
        <topology evidence="1 10">Multi-pass membrane protein</topology>
    </subcellularLocation>
</comment>
<dbReference type="EMBL" id="CP002352">
    <property type="protein sequence ID" value="ADV42416.1"/>
    <property type="molecule type" value="Genomic_DNA"/>
</dbReference>
<evidence type="ECO:0000256" key="2">
    <source>
        <dbReference type="ARBA" id="ARBA00022448"/>
    </source>
</evidence>
<dbReference type="SUPFAM" id="SSF56935">
    <property type="entry name" value="Porins"/>
    <property type="match status" value="1"/>
</dbReference>
<keyword evidence="2 10" id="KW-0813">Transport</keyword>
<sequence length="1130" mass="125951">MNEDHKKRGSAHSKLLTAVAISSLLLSSGNFTVAAPAASNGILKVTEQLQTITVTGLVVDAGGEPVIGASVVEKGTTNGIVTDTNGKFSLSVKPGATLKVSFVGYQPQEVKATSTMKIILKEDTELLDEVVVVGYGVQKKANLTGAVTSVDLNKTMAGRPQQDVSKALQGAVPGLSITTTNGDINGSASMRIRGVGTLSNSEVSNPLIVVDGVPMDDISFLNTQDIESISVLKDAASSSIYGTRAAFGVILIQTKSAKATNKVTINYNNNFAWDQSTYLPDYPNVPTQLKMALEGKANSGQYEVELFGMYFDKLLPYAEKWAQQNGNRKIGYGEMRTYQNDSNVGDYTTINGTPYHYADYDIQDIFYSKAAPSQSHSISIQGTSGKTNYYLSFGYNDKEGIMKIRPDELKKYNASVNVTTDLYDWLQVGARINYSRKIYERPDTYNSTYQYIWRWGSFFIPSGTMDGVDTRVIAMRKQASTRREVTDLTRMNAFLRAEVIKGLTLNADFTYAIENLNSGSEDFSVYGVNWGGTKPSYIVSKGSSAIWRDNSKQNTWTLNAYADYNNTFGKKHNLNIKVGANAEEVDYTYLYGYRKGLYDESYPELNLANQDGQKIDWKHTSRASAGYFGRLNYDYKGIYLLELNGRYDGSSRFPHSDHWAFFPSASLGYRFSEEAFFAPLKNIVNNGKLRASYGEIGNEAVGDYMFEQMITQRLNNSSTGYVYWADGNGANANLLTMYNMPTLVSSSLTWERIRTTDIGIDLGFLNDELTLGFDWYQRENRDMLAPAQVLPNSIGATAPYDNAGTLRTRGWELNLNWRHKFGEFDVYANFNLSDSKTKVTKWNNDSKLLNTYYTGKTYGDIWGFETERYFEESDFTSQNADGSWNYKEGIASQSGLEQGSFHYGPGDVKFKDLDGSKTIDGGKGTADDHGDLKVIGNSLPRYEYSFHLGGTWKGIDLDLFFQGVGKREDWTISSMNFPLMRSADLAVYDNQTSYNKVLYTNDWKTVTGYEINQNNTYPRLYPGNDTKGTVAGIANGTNNYYPQSRYLTDMSYLRLKNVTIGYTFPKDWTRKAFIEKARIYFSGSNLFLLHKGNDLPVDPEISTGDGLSYGGWGRTAPITRTFSFGIQVTL</sequence>
<dbReference type="SUPFAM" id="SSF49464">
    <property type="entry name" value="Carboxypeptidase regulatory domain-like"/>
    <property type="match status" value="1"/>
</dbReference>
<dbReference type="InterPro" id="IPR023997">
    <property type="entry name" value="TonB-dep_OMP_SusC/RagA_CS"/>
</dbReference>
<dbReference type="NCBIfam" id="TIGR04056">
    <property type="entry name" value="OMP_RagA_SusC"/>
    <property type="match status" value="1"/>
</dbReference>
<keyword evidence="16" id="KW-1185">Reference proteome</keyword>
<dbReference type="HOGENOM" id="CLU_004317_1_1_10"/>
<name>E6SUY0_BACT6</name>
<keyword evidence="5 12" id="KW-0732">Signal</keyword>
<keyword evidence="7 10" id="KW-0472">Membrane</keyword>
<dbReference type="FunFam" id="2.60.40.1120:FF:000003">
    <property type="entry name" value="Outer membrane protein Omp121"/>
    <property type="match status" value="1"/>
</dbReference>
<feature type="chain" id="PRO_5003209352" evidence="12">
    <location>
        <begin position="35"/>
        <end position="1130"/>
    </location>
</feature>
<dbReference type="Gene3D" id="2.40.170.20">
    <property type="entry name" value="TonB-dependent receptor, beta-barrel domain"/>
    <property type="match status" value="1"/>
</dbReference>
<dbReference type="NCBIfam" id="TIGR04057">
    <property type="entry name" value="SusC_RagA_signa"/>
    <property type="match status" value="1"/>
</dbReference>
<dbReference type="GO" id="GO:0009279">
    <property type="term" value="C:cell outer membrane"/>
    <property type="evidence" value="ECO:0007669"/>
    <property type="project" value="UniProtKB-SubCell"/>
</dbReference>
<keyword evidence="3 10" id="KW-1134">Transmembrane beta strand</keyword>
<dbReference type="PANTHER" id="PTHR30069">
    <property type="entry name" value="TONB-DEPENDENT OUTER MEMBRANE RECEPTOR"/>
    <property type="match status" value="1"/>
</dbReference>
<feature type="domain" description="TonB-dependent receptor-like beta-barrel" evidence="13">
    <location>
        <begin position="501"/>
        <end position="884"/>
    </location>
</feature>
<evidence type="ECO:0000256" key="4">
    <source>
        <dbReference type="ARBA" id="ARBA00022692"/>
    </source>
</evidence>
<dbReference type="KEGG" id="bhl:Bache_0389"/>
<evidence type="ECO:0000256" key="3">
    <source>
        <dbReference type="ARBA" id="ARBA00022452"/>
    </source>
</evidence>
<protein>
    <submittedName>
        <fullName evidence="15">TonB-dependent receptor plug</fullName>
    </submittedName>
</protein>
<dbReference type="PROSITE" id="PS52016">
    <property type="entry name" value="TONB_DEPENDENT_REC_3"/>
    <property type="match status" value="1"/>
</dbReference>
<feature type="domain" description="TonB-dependent receptor plug" evidence="14">
    <location>
        <begin position="140"/>
        <end position="249"/>
    </location>
</feature>
<reference evidence="15 16" key="2">
    <citation type="journal article" date="2011" name="Stand. Genomic Sci.">
        <title>Complete genome sequence of Bacteroides helcogenes type strain (P 36-108).</title>
        <authorList>
            <person name="Pati A."/>
            <person name="Gronow S."/>
            <person name="Zeytun A."/>
            <person name="Lapidus A."/>
            <person name="Nolan M."/>
            <person name="Hammon N."/>
            <person name="Deshpande S."/>
            <person name="Cheng J.F."/>
            <person name="Tapia R."/>
            <person name="Han C."/>
            <person name="Goodwin L."/>
            <person name="Pitluck S."/>
            <person name="Liolios K."/>
            <person name="Pagani I."/>
            <person name="Ivanova N."/>
            <person name="Mavromatis K."/>
            <person name="Chen A."/>
            <person name="Palaniappan K."/>
            <person name="Land M."/>
            <person name="Hauser L."/>
            <person name="Chang Y.J."/>
            <person name="Jeffries C.D."/>
            <person name="Detter J.C."/>
            <person name="Brambilla E."/>
            <person name="Rohde M."/>
            <person name="Goker M."/>
            <person name="Woyke T."/>
            <person name="Bristow J."/>
            <person name="Eisen J.A."/>
            <person name="Markowitz V."/>
            <person name="Hugenholtz P."/>
            <person name="Kyrpides N.C."/>
            <person name="Klenk H.P."/>
            <person name="Lucas S."/>
        </authorList>
    </citation>
    <scope>NUCLEOTIDE SEQUENCE [LARGE SCALE GENOMIC DNA]</scope>
    <source>
        <strain evidence="16">ATCC 35417 / DSM 20613 / JCM 6297 / CCUG 15421 / P 36-108</strain>
    </source>
</reference>
<evidence type="ECO:0000313" key="16">
    <source>
        <dbReference type="Proteomes" id="UP000008630"/>
    </source>
</evidence>
<dbReference type="Pfam" id="PF00593">
    <property type="entry name" value="TonB_dep_Rec_b-barrel"/>
    <property type="match status" value="1"/>
</dbReference>
<dbReference type="AlphaFoldDB" id="E6SUY0"/>
<accession>E6SUY0</accession>
<gene>
    <name evidence="15" type="ordered locus">Bache_0389</name>
</gene>
<dbReference type="Pfam" id="PF07715">
    <property type="entry name" value="Plug"/>
    <property type="match status" value="1"/>
</dbReference>
<dbReference type="Gene3D" id="2.60.40.1120">
    <property type="entry name" value="Carboxypeptidase-like, regulatory domain"/>
    <property type="match status" value="1"/>
</dbReference>
<evidence type="ECO:0000256" key="12">
    <source>
        <dbReference type="SAM" id="SignalP"/>
    </source>
</evidence>
<dbReference type="InterPro" id="IPR023996">
    <property type="entry name" value="TonB-dep_OMP_SusC/RagA"/>
</dbReference>
<organism evidence="15 16">
    <name type="scientific">Bacteroides helcogenes (strain ATCC 35417 / DSM 20613 / JCM 6297 / CCUG 15421 / P 36-108)</name>
    <dbReference type="NCBI Taxonomy" id="693979"/>
    <lineage>
        <taxon>Bacteria</taxon>
        <taxon>Pseudomonadati</taxon>
        <taxon>Bacteroidota</taxon>
        <taxon>Bacteroidia</taxon>
        <taxon>Bacteroidales</taxon>
        <taxon>Bacteroidaceae</taxon>
        <taxon>Bacteroides</taxon>
    </lineage>
</organism>
<dbReference type="GO" id="GO:0015344">
    <property type="term" value="F:siderophore uptake transmembrane transporter activity"/>
    <property type="evidence" value="ECO:0007669"/>
    <property type="project" value="TreeGrafter"/>
</dbReference>
<dbReference type="InterPro" id="IPR037066">
    <property type="entry name" value="Plug_dom_sf"/>
</dbReference>
<dbReference type="Pfam" id="PF13715">
    <property type="entry name" value="CarbopepD_reg_2"/>
    <property type="match status" value="1"/>
</dbReference>
<dbReference type="GO" id="GO:0044718">
    <property type="term" value="P:siderophore transmembrane transport"/>
    <property type="evidence" value="ECO:0007669"/>
    <property type="project" value="TreeGrafter"/>
</dbReference>
<evidence type="ECO:0000256" key="11">
    <source>
        <dbReference type="RuleBase" id="RU003357"/>
    </source>
</evidence>
<evidence type="ECO:0000256" key="9">
    <source>
        <dbReference type="ARBA" id="ARBA00023237"/>
    </source>
</evidence>
<dbReference type="STRING" id="693979.Bache_0389"/>
<dbReference type="OrthoDB" id="778480at2"/>
<evidence type="ECO:0000256" key="6">
    <source>
        <dbReference type="ARBA" id="ARBA00023077"/>
    </source>
</evidence>
<dbReference type="Gene3D" id="2.170.130.10">
    <property type="entry name" value="TonB-dependent receptor, plug domain"/>
    <property type="match status" value="1"/>
</dbReference>
<dbReference type="eggNOG" id="COG1629">
    <property type="taxonomic scope" value="Bacteria"/>
</dbReference>
<dbReference type="InterPro" id="IPR012910">
    <property type="entry name" value="Plug_dom"/>
</dbReference>
<feature type="signal peptide" evidence="12">
    <location>
        <begin position="1"/>
        <end position="34"/>
    </location>
</feature>
<dbReference type="InterPro" id="IPR008969">
    <property type="entry name" value="CarboxyPept-like_regulatory"/>
</dbReference>
<evidence type="ECO:0000256" key="8">
    <source>
        <dbReference type="ARBA" id="ARBA00023170"/>
    </source>
</evidence>
<keyword evidence="4 10" id="KW-0812">Transmembrane</keyword>
<dbReference type="RefSeq" id="WP_013546033.1">
    <property type="nucleotide sequence ID" value="NC_014933.1"/>
</dbReference>
<keyword evidence="6 11" id="KW-0798">TonB box</keyword>